<keyword evidence="6 9" id="KW-0030">Aminoacyl-tRNA synthetase</keyword>
<dbReference type="AlphaFoldDB" id="T0Z895"/>
<dbReference type="GO" id="GO:0005524">
    <property type="term" value="F:ATP binding"/>
    <property type="evidence" value="ECO:0007669"/>
    <property type="project" value="UniProtKB-KW"/>
</dbReference>
<sequence length="514" mass="57681">MPAEDEGGSGSPSPTAIQTRVSEYWKRAGVLGRALADRPGAPTFRFTEGPPSANGRPHIGHILPRATKDLQLRYRRMRGYRIISEMAGWDCHGLPVEIEVEKRHGLKSRKEIEAFGVARFCDECRATTLSVAAIWEEVSERLGYWLDYTHPYTTMQPSYIESVWWSLKVLFDRGLLEKGHYVLPYCPRCETTLSSHEVAQGYKEATDPSITVRFPLLGEVGPPRFLLVWTTTPWTLVSNLLVTARADLTYVVVRLTDGTEAILAEAALPRYFPAGAEIVTRLTGRELAGREYRPPFPFVPPGPGRFRVALDDMVATDEGTGLVHCSPNFGPEDQRIGAREGVGGFDPLDGRGVFTSLVPLVQGKWFKTADPILIQDLADRGLLERNESVCHTYPFCWRCETPLLYRAIDSWFVRTSRFSEALVRHNSGVAWIPSHLRAGRFGNFLTEAKDWALSRSRYWGTPLPIWMCSKGHPTCIGSFAELERRSGEELPPEFDPHRVTVDRIAFACPTCGEK</sequence>
<dbReference type="Gene3D" id="3.40.50.620">
    <property type="entry name" value="HUPs"/>
    <property type="match status" value="2"/>
</dbReference>
<dbReference type="Pfam" id="PF00133">
    <property type="entry name" value="tRNA-synt_1"/>
    <property type="match status" value="1"/>
</dbReference>
<dbReference type="InterPro" id="IPR002301">
    <property type="entry name" value="Ile-tRNA-ligase"/>
</dbReference>
<dbReference type="InterPro" id="IPR002300">
    <property type="entry name" value="aa-tRNA-synth_Ia"/>
</dbReference>
<evidence type="ECO:0000256" key="4">
    <source>
        <dbReference type="ARBA" id="ARBA00022840"/>
    </source>
</evidence>
<evidence type="ECO:0000256" key="5">
    <source>
        <dbReference type="ARBA" id="ARBA00022917"/>
    </source>
</evidence>
<evidence type="ECO:0000256" key="6">
    <source>
        <dbReference type="ARBA" id="ARBA00023146"/>
    </source>
</evidence>
<dbReference type="InterPro" id="IPR023586">
    <property type="entry name" value="Ile-tRNA-ligase_type2"/>
</dbReference>
<dbReference type="Gene3D" id="3.90.740.10">
    <property type="entry name" value="Valyl/Leucyl/Isoleucyl-tRNA synthetase, editing domain"/>
    <property type="match status" value="1"/>
</dbReference>
<keyword evidence="5" id="KW-0648">Protein biosynthesis</keyword>
<evidence type="ECO:0000256" key="7">
    <source>
        <dbReference type="ARBA" id="ARBA00048359"/>
    </source>
</evidence>
<protein>
    <recommendedName>
        <fullName evidence="1">isoleucine--tRNA ligase</fullName>
        <ecNumber evidence="1">6.1.1.5</ecNumber>
    </recommendedName>
</protein>
<dbReference type="SUPFAM" id="SSF52374">
    <property type="entry name" value="Nucleotidylyl transferase"/>
    <property type="match status" value="1"/>
</dbReference>
<dbReference type="GO" id="GO:0004822">
    <property type="term" value="F:isoleucine-tRNA ligase activity"/>
    <property type="evidence" value="ECO:0007669"/>
    <property type="project" value="UniProtKB-EC"/>
</dbReference>
<name>T0Z895_9ZZZZ</name>
<evidence type="ECO:0000256" key="2">
    <source>
        <dbReference type="ARBA" id="ARBA00022598"/>
    </source>
</evidence>
<dbReference type="PANTHER" id="PTHR42780:SF1">
    <property type="entry name" value="ISOLEUCINE--TRNA LIGASE, CYTOPLASMIC"/>
    <property type="match status" value="1"/>
</dbReference>
<comment type="catalytic activity">
    <reaction evidence="7">
        <text>tRNA(Ile) + L-isoleucine + ATP = L-isoleucyl-tRNA(Ile) + AMP + diphosphate</text>
        <dbReference type="Rhea" id="RHEA:11060"/>
        <dbReference type="Rhea" id="RHEA-COMP:9666"/>
        <dbReference type="Rhea" id="RHEA-COMP:9695"/>
        <dbReference type="ChEBI" id="CHEBI:30616"/>
        <dbReference type="ChEBI" id="CHEBI:33019"/>
        <dbReference type="ChEBI" id="CHEBI:58045"/>
        <dbReference type="ChEBI" id="CHEBI:78442"/>
        <dbReference type="ChEBI" id="CHEBI:78528"/>
        <dbReference type="ChEBI" id="CHEBI:456215"/>
        <dbReference type="EC" id="6.1.1.5"/>
    </reaction>
</comment>
<dbReference type="EC" id="6.1.1.5" evidence="1"/>
<accession>T0Z895</accession>
<gene>
    <name evidence="9" type="ORF">B1B_14963</name>
</gene>
<dbReference type="GO" id="GO:0006428">
    <property type="term" value="P:isoleucyl-tRNA aminoacylation"/>
    <property type="evidence" value="ECO:0007669"/>
    <property type="project" value="InterPro"/>
</dbReference>
<feature type="non-terminal residue" evidence="9">
    <location>
        <position position="514"/>
    </location>
</feature>
<evidence type="ECO:0000256" key="1">
    <source>
        <dbReference type="ARBA" id="ARBA00013165"/>
    </source>
</evidence>
<feature type="domain" description="Aminoacyl-tRNA synthetase class Ia" evidence="8">
    <location>
        <begin position="22"/>
        <end position="481"/>
    </location>
</feature>
<dbReference type="InterPro" id="IPR009008">
    <property type="entry name" value="Val/Leu/Ile-tRNA-synth_edit"/>
</dbReference>
<dbReference type="InterPro" id="IPR014729">
    <property type="entry name" value="Rossmann-like_a/b/a_fold"/>
</dbReference>
<dbReference type="InterPro" id="IPR001412">
    <property type="entry name" value="aa-tRNA-synth_I_CS"/>
</dbReference>
<reference evidence="9" key="1">
    <citation type="submission" date="2013-08" db="EMBL/GenBank/DDBJ databases">
        <authorList>
            <person name="Mendez C."/>
            <person name="Richter M."/>
            <person name="Ferrer M."/>
            <person name="Sanchez J."/>
        </authorList>
    </citation>
    <scope>NUCLEOTIDE SEQUENCE</scope>
</reference>
<dbReference type="SUPFAM" id="SSF50677">
    <property type="entry name" value="ValRS/IleRS/LeuRS editing domain"/>
    <property type="match status" value="1"/>
</dbReference>
<keyword evidence="2" id="KW-0436">Ligase</keyword>
<evidence type="ECO:0000259" key="8">
    <source>
        <dbReference type="Pfam" id="PF00133"/>
    </source>
</evidence>
<organism evidence="9">
    <name type="scientific">mine drainage metagenome</name>
    <dbReference type="NCBI Taxonomy" id="410659"/>
    <lineage>
        <taxon>unclassified sequences</taxon>
        <taxon>metagenomes</taxon>
        <taxon>ecological metagenomes</taxon>
    </lineage>
</organism>
<dbReference type="PROSITE" id="PS00178">
    <property type="entry name" value="AA_TRNA_LIGASE_I"/>
    <property type="match status" value="1"/>
</dbReference>
<comment type="caution">
    <text evidence="9">The sequence shown here is derived from an EMBL/GenBank/DDBJ whole genome shotgun (WGS) entry which is preliminary data.</text>
</comment>
<dbReference type="EMBL" id="AUZY01009952">
    <property type="protein sequence ID" value="EQD40312.1"/>
    <property type="molecule type" value="Genomic_DNA"/>
</dbReference>
<keyword evidence="4" id="KW-0067">ATP-binding</keyword>
<evidence type="ECO:0000256" key="3">
    <source>
        <dbReference type="ARBA" id="ARBA00022741"/>
    </source>
</evidence>
<dbReference type="PANTHER" id="PTHR42780">
    <property type="entry name" value="SOLEUCYL-TRNA SYNTHETASE"/>
    <property type="match status" value="1"/>
</dbReference>
<reference evidence="9" key="2">
    <citation type="journal article" date="2014" name="ISME J.">
        <title>Microbial stratification in low pH oxic and suboxic macroscopic growths along an acid mine drainage.</title>
        <authorList>
            <person name="Mendez-Garcia C."/>
            <person name="Mesa V."/>
            <person name="Sprenger R.R."/>
            <person name="Richter M."/>
            <person name="Diez M.S."/>
            <person name="Solano J."/>
            <person name="Bargiela R."/>
            <person name="Golyshina O.V."/>
            <person name="Manteca A."/>
            <person name="Ramos J.L."/>
            <person name="Gallego J.R."/>
            <person name="Llorente I."/>
            <person name="Martins Dos Santos V.A."/>
            <person name="Jensen O.N."/>
            <person name="Pelaez A.I."/>
            <person name="Sanchez J."/>
            <person name="Ferrer M."/>
        </authorList>
    </citation>
    <scope>NUCLEOTIDE SEQUENCE</scope>
</reference>
<dbReference type="PRINTS" id="PR00984">
    <property type="entry name" value="TRNASYNTHILE"/>
</dbReference>
<evidence type="ECO:0000313" key="9">
    <source>
        <dbReference type="EMBL" id="EQD40312.1"/>
    </source>
</evidence>
<dbReference type="GO" id="GO:0002161">
    <property type="term" value="F:aminoacyl-tRNA deacylase activity"/>
    <property type="evidence" value="ECO:0007669"/>
    <property type="project" value="InterPro"/>
</dbReference>
<proteinExistence type="predicted"/>
<keyword evidence="3" id="KW-0547">Nucleotide-binding</keyword>